<name>A0A402AVN6_9CHLR</name>
<accession>A0A402AVN6</accession>
<dbReference type="PANTHER" id="PTHR30007">
    <property type="entry name" value="PHP DOMAIN PROTEIN"/>
    <property type="match status" value="1"/>
</dbReference>
<dbReference type="AlphaFoldDB" id="A0A402AVN6"/>
<dbReference type="Proteomes" id="UP000287188">
    <property type="component" value="Unassembled WGS sequence"/>
</dbReference>
<proteinExistence type="predicted"/>
<organism evidence="2 3">
    <name type="scientific">Dictyobacter kobayashii</name>
    <dbReference type="NCBI Taxonomy" id="2014872"/>
    <lineage>
        <taxon>Bacteria</taxon>
        <taxon>Bacillati</taxon>
        <taxon>Chloroflexota</taxon>
        <taxon>Ktedonobacteria</taxon>
        <taxon>Ktedonobacterales</taxon>
        <taxon>Dictyobacteraceae</taxon>
        <taxon>Dictyobacter</taxon>
    </lineage>
</organism>
<comment type="caution">
    <text evidence="2">The sequence shown here is derived from an EMBL/GenBank/DDBJ whole genome shotgun (WGS) entry which is preliminary data.</text>
</comment>
<dbReference type="PANTHER" id="PTHR30007:SF0">
    <property type="entry name" value="TRANSPOSASE"/>
    <property type="match status" value="1"/>
</dbReference>
<dbReference type="InterPro" id="IPR025668">
    <property type="entry name" value="Tnp_DDE_dom"/>
</dbReference>
<keyword evidence="3" id="KW-1185">Reference proteome</keyword>
<evidence type="ECO:0000259" key="1">
    <source>
        <dbReference type="Pfam" id="PF13586"/>
    </source>
</evidence>
<feature type="domain" description="Transposase DDE" evidence="1">
    <location>
        <begin position="58"/>
        <end position="133"/>
    </location>
</feature>
<reference evidence="3" key="1">
    <citation type="submission" date="2018-12" db="EMBL/GenBank/DDBJ databases">
        <title>Tengunoibacter tsumagoiensis gen. nov., sp. nov., Dictyobacter kobayashii sp. nov., D. alpinus sp. nov., and D. joshuensis sp. nov. and description of Dictyobacteraceae fam. nov. within the order Ktedonobacterales isolated from Tengu-no-mugimeshi.</title>
        <authorList>
            <person name="Wang C.M."/>
            <person name="Zheng Y."/>
            <person name="Sakai Y."/>
            <person name="Toyoda A."/>
            <person name="Minakuchi Y."/>
            <person name="Abe K."/>
            <person name="Yokota A."/>
            <person name="Yabe S."/>
        </authorList>
    </citation>
    <scope>NUCLEOTIDE SEQUENCE [LARGE SCALE GENOMIC DNA]</scope>
    <source>
        <strain evidence="3">Uno11</strain>
    </source>
</reference>
<gene>
    <name evidence="2" type="ORF">KDK_69570</name>
</gene>
<dbReference type="Pfam" id="PF13586">
    <property type="entry name" value="DDE_Tnp_1_2"/>
    <property type="match status" value="1"/>
</dbReference>
<evidence type="ECO:0000313" key="3">
    <source>
        <dbReference type="Proteomes" id="UP000287188"/>
    </source>
</evidence>
<protein>
    <recommendedName>
        <fullName evidence="1">Transposase DDE domain-containing protein</fullName>
    </recommendedName>
</protein>
<sequence>MLSSLSIPFPRLQHMWADSNYGGTLIDWVQQHLGCVLEIVKRPQPFNPWDGLPKKKGRPTIQEREARAQYLSQFSHEELYPAAVPYQAGAHRWVVERTFGWITHSRRLARDDEGLPQCSEAFIQVALSRIMLRRLVRPYS</sequence>
<evidence type="ECO:0000313" key="2">
    <source>
        <dbReference type="EMBL" id="GCE23157.1"/>
    </source>
</evidence>
<dbReference type="EMBL" id="BIFS01000002">
    <property type="protein sequence ID" value="GCE23157.1"/>
    <property type="molecule type" value="Genomic_DNA"/>
</dbReference>